<evidence type="ECO:0000313" key="3">
    <source>
        <dbReference type="EMBL" id="CAJ0567978.1"/>
    </source>
</evidence>
<feature type="non-terminal residue" evidence="3">
    <location>
        <position position="1"/>
    </location>
</feature>
<dbReference type="Pfam" id="PF04064">
    <property type="entry name" value="DUF384"/>
    <property type="match status" value="1"/>
</dbReference>
<keyword evidence="4" id="KW-1185">Reference proteome</keyword>
<accession>A0AA36CGI9</accession>
<evidence type="ECO:0000256" key="1">
    <source>
        <dbReference type="SAM" id="MobiDB-lite"/>
    </source>
</evidence>
<sequence length="167" mass="18826">MDASDSDFDDLIGFLAPETRLDIRRTALQYVLEASSKMIDNASTKFYLRDDAALGNKLPLALQYYEGSRESVPEIRQKLVEALYQLCSTKHGRCSLRKKGAYALLRELDKATSEKRPDPNAPPPKMKPPTLLAQEEHTLHALIGILIRYEEDLGIDTEAVHSLKQLE</sequence>
<proteinExistence type="predicted"/>
<dbReference type="AlphaFoldDB" id="A0AA36CGI9"/>
<comment type="caution">
    <text evidence="3">The sequence shown here is derived from an EMBL/GenBank/DDBJ whole genome shotgun (WGS) entry which is preliminary data.</text>
</comment>
<gene>
    <name evidence="3" type="ORF">MSPICULIGERA_LOCUS6509</name>
</gene>
<feature type="domain" description="Protein HGH1 C-terminal" evidence="2">
    <location>
        <begin position="82"/>
        <end position="152"/>
    </location>
</feature>
<name>A0AA36CGI9_9BILA</name>
<reference evidence="3" key="1">
    <citation type="submission" date="2023-06" db="EMBL/GenBank/DDBJ databases">
        <authorList>
            <person name="Delattre M."/>
        </authorList>
    </citation>
    <scope>NUCLEOTIDE SEQUENCE</scope>
    <source>
        <strain evidence="3">AF72</strain>
    </source>
</reference>
<dbReference type="InterPro" id="IPR007206">
    <property type="entry name" value="Protein_HGH1_C"/>
</dbReference>
<evidence type="ECO:0000259" key="2">
    <source>
        <dbReference type="Pfam" id="PF04064"/>
    </source>
</evidence>
<protein>
    <recommendedName>
        <fullName evidence="2">Protein HGH1 C-terminal domain-containing protein</fullName>
    </recommendedName>
</protein>
<dbReference type="EMBL" id="CATQJA010001622">
    <property type="protein sequence ID" value="CAJ0567978.1"/>
    <property type="molecule type" value="Genomic_DNA"/>
</dbReference>
<evidence type="ECO:0000313" key="4">
    <source>
        <dbReference type="Proteomes" id="UP001177023"/>
    </source>
</evidence>
<dbReference type="Proteomes" id="UP001177023">
    <property type="component" value="Unassembled WGS sequence"/>
</dbReference>
<feature type="region of interest" description="Disordered" evidence="1">
    <location>
        <begin position="110"/>
        <end position="130"/>
    </location>
</feature>
<organism evidence="3 4">
    <name type="scientific">Mesorhabditis spiculigera</name>
    <dbReference type="NCBI Taxonomy" id="96644"/>
    <lineage>
        <taxon>Eukaryota</taxon>
        <taxon>Metazoa</taxon>
        <taxon>Ecdysozoa</taxon>
        <taxon>Nematoda</taxon>
        <taxon>Chromadorea</taxon>
        <taxon>Rhabditida</taxon>
        <taxon>Rhabditina</taxon>
        <taxon>Rhabditomorpha</taxon>
        <taxon>Rhabditoidea</taxon>
        <taxon>Rhabditidae</taxon>
        <taxon>Mesorhabditinae</taxon>
        <taxon>Mesorhabditis</taxon>
    </lineage>
</organism>